<dbReference type="EMBL" id="PGCI01000023">
    <property type="protein sequence ID" value="PLW48454.1"/>
    <property type="molecule type" value="Genomic_DNA"/>
</dbReference>
<comment type="caution">
    <text evidence="1">The sequence shown here is derived from an EMBL/GenBank/DDBJ whole genome shotgun (WGS) entry which is preliminary data.</text>
</comment>
<organism evidence="1 2">
    <name type="scientific">Puccinia coronata f. sp. avenae</name>
    <dbReference type="NCBI Taxonomy" id="200324"/>
    <lineage>
        <taxon>Eukaryota</taxon>
        <taxon>Fungi</taxon>
        <taxon>Dikarya</taxon>
        <taxon>Basidiomycota</taxon>
        <taxon>Pucciniomycotina</taxon>
        <taxon>Pucciniomycetes</taxon>
        <taxon>Pucciniales</taxon>
        <taxon>Pucciniaceae</taxon>
        <taxon>Puccinia</taxon>
    </lineage>
</organism>
<dbReference type="AlphaFoldDB" id="A0A2N5VEN5"/>
<sequence>MTLAQGLPDGAAAHLFTSGAVIKAQRRTSVRRWSRTIHDRSPNPTWLGKVPSRRGPAKERRGFTLMPMVISSNYHPPRGPLDADFPNLPQNSSRRMGAGLQVKAISAYTADPGTCGPRTFLAQRVTAFPGVARDLTDRAMDGPTNSLGADSDAQANPPRLLILSHAHSHTDVRDKLRQV</sequence>
<reference evidence="1 2" key="1">
    <citation type="submission" date="2017-11" db="EMBL/GenBank/DDBJ databases">
        <title>De novo assembly and phasing of dikaryotic genomes from two isolates of Puccinia coronata f. sp. avenae, the causal agent of oat crown rust.</title>
        <authorList>
            <person name="Miller M.E."/>
            <person name="Zhang Y."/>
            <person name="Omidvar V."/>
            <person name="Sperschneider J."/>
            <person name="Schwessinger B."/>
            <person name="Raley C."/>
            <person name="Palmer J.M."/>
            <person name="Garnica D."/>
            <person name="Upadhyaya N."/>
            <person name="Rathjen J."/>
            <person name="Taylor J.M."/>
            <person name="Park R.F."/>
            <person name="Dodds P.N."/>
            <person name="Hirsch C.D."/>
            <person name="Kianian S.F."/>
            <person name="Figueroa M."/>
        </authorList>
    </citation>
    <scope>NUCLEOTIDE SEQUENCE [LARGE SCALE GENOMIC DNA]</scope>
    <source>
        <strain evidence="1">12SD80</strain>
    </source>
</reference>
<gene>
    <name evidence="1" type="ORF">PCASD_04216</name>
</gene>
<proteinExistence type="predicted"/>
<dbReference type="Proteomes" id="UP000235392">
    <property type="component" value="Unassembled WGS sequence"/>
</dbReference>
<evidence type="ECO:0000313" key="1">
    <source>
        <dbReference type="EMBL" id="PLW48454.1"/>
    </source>
</evidence>
<evidence type="ECO:0000313" key="2">
    <source>
        <dbReference type="Proteomes" id="UP000235392"/>
    </source>
</evidence>
<protein>
    <submittedName>
        <fullName evidence="1">Uncharacterized protein</fullName>
    </submittedName>
</protein>
<accession>A0A2N5VEN5</accession>
<name>A0A2N5VEN5_9BASI</name>